<sequence length="955" mass="107581">FQGTANRKQQELETEIENLGAHLNAYTSREQTVYYAKCYSKDLPKIVEILSDIVQNNQFSEEEIERERHAILRELEEVENDYQQVTLDHLHATAYQGTPLAKSVIGTTDNVKAIKKADLLKFAGTHYKAPRMILAAAGGINHDQLVKLSEEHFGKLKAGYQGEVPDLVPCRFSGSEIRIRDDDMPLAHIALAVESPGLAHADTVPLLVASTIIGNWDRSMAGGGFVASRLGQQSVFFNLCHSYQAFNTCYSDTGLWGTYLVTDRMRIDDAMSALQDEWCRISTACTDIEVARAKNLLKTNMLLALDGSTAICDDIGRQLLAYGRRIPLHELNARIDDVDAKAVMTAMKQYVYNHCPAVAAVGPIEQLREYNRTRSRILPHLSFYGNSSNQQTKSKDEIYRSATNMKDSLDLSAISPGLSDSSSLKHVCSNEISIRNQPYIITMSVHNSKQAQMDLEVEAKESADQWKASFDATAIETMTAKTGNFKSFSVFVNMLENAINQESTSVNIDLFTYDDLEALRKKRQGHSENLTHHQPTNVQLANKRYLILTYNAEYDRIYYPLSLPYCGKPDPVVLMQQIRQLTNENRLLKSRLESDVERSDIIRLQRECARLKKENTDFRQQLSSHRSSSNSNEQQQQIDLLRQMVRASEDALTKERTKATKTEDYRVLNDQVESLKSSERQLKSKVRSLTNEIALLKRSTLHHPTTVRSSSRERSLQLNGYSPRSSQQQQRPPSSSRPSSGGDQRRPRSDHLLPTLSSRNRSKHRSTSNDSRRSGSETRQRSTSITKRSSSPADSRGRFNPTAYIRERNLKLRQIELQKSREARRRRSAGRRGSDSDMSDFSVRGGSKAGSIASLRLNDSDDGLRTSGSRRSSARKQSSGYKPKDSTDSDMEGVSSPAVLRKAASNNTTGFVPYKSQHQQNVDPTKVELANANDMIDIDERLKSLEKFMKENLPS</sequence>
<feature type="region of interest" description="Disordered" evidence="10">
    <location>
        <begin position="615"/>
        <end position="637"/>
    </location>
</feature>
<comment type="subcellular location">
    <subcellularLocation>
        <location evidence="2">Mitochondrion</location>
    </subcellularLocation>
</comment>
<dbReference type="PANTHER" id="PTHR11851">
    <property type="entry name" value="METALLOPROTEASE"/>
    <property type="match status" value="1"/>
</dbReference>
<keyword evidence="4" id="KW-0479">Metal-binding</keyword>
<evidence type="ECO:0000313" key="14">
    <source>
        <dbReference type="Proteomes" id="UP000663828"/>
    </source>
</evidence>
<feature type="compositionally biased region" description="Polar residues" evidence="10">
    <location>
        <begin position="781"/>
        <end position="793"/>
    </location>
</feature>
<evidence type="ECO:0000256" key="9">
    <source>
        <dbReference type="SAM" id="Coils"/>
    </source>
</evidence>
<keyword evidence="6" id="KW-0862">Zinc</keyword>
<keyword evidence="8" id="KW-0496">Mitochondrion</keyword>
<proteinExistence type="predicted"/>
<dbReference type="GO" id="GO:0006627">
    <property type="term" value="P:protein processing involved in protein targeting to mitochondrion"/>
    <property type="evidence" value="ECO:0007669"/>
    <property type="project" value="TreeGrafter"/>
</dbReference>
<dbReference type="InterPro" id="IPR011249">
    <property type="entry name" value="Metalloenz_LuxS/M16"/>
</dbReference>
<dbReference type="Pfam" id="PF00675">
    <property type="entry name" value="Peptidase_M16"/>
    <property type="match status" value="1"/>
</dbReference>
<feature type="compositionally biased region" description="Low complexity" evidence="10">
    <location>
        <begin position="619"/>
        <end position="637"/>
    </location>
</feature>
<dbReference type="InterPro" id="IPR049733">
    <property type="entry name" value="CCDC61_N"/>
</dbReference>
<feature type="coiled-coil region" evidence="9">
    <location>
        <begin position="61"/>
        <end position="88"/>
    </location>
</feature>
<dbReference type="AlphaFoldDB" id="A0A815RJI4"/>
<evidence type="ECO:0000256" key="5">
    <source>
        <dbReference type="ARBA" id="ARBA00022801"/>
    </source>
</evidence>
<dbReference type="InterPro" id="IPR007863">
    <property type="entry name" value="Peptidase_M16_C"/>
</dbReference>
<organism evidence="13 14">
    <name type="scientific">Adineta ricciae</name>
    <name type="common">Rotifer</name>
    <dbReference type="NCBI Taxonomy" id="249248"/>
    <lineage>
        <taxon>Eukaryota</taxon>
        <taxon>Metazoa</taxon>
        <taxon>Spiralia</taxon>
        <taxon>Gnathifera</taxon>
        <taxon>Rotifera</taxon>
        <taxon>Eurotatoria</taxon>
        <taxon>Bdelloidea</taxon>
        <taxon>Adinetida</taxon>
        <taxon>Adinetidae</taxon>
        <taxon>Adineta</taxon>
    </lineage>
</organism>
<dbReference type="CDD" id="cd22284">
    <property type="entry name" value="HD_CCDC61_N"/>
    <property type="match status" value="1"/>
</dbReference>
<dbReference type="GO" id="GO:0005739">
    <property type="term" value="C:mitochondrion"/>
    <property type="evidence" value="ECO:0007669"/>
    <property type="project" value="UniProtKB-SubCell"/>
</dbReference>
<gene>
    <name evidence="13" type="ORF">XAT740_LOCUS38394</name>
</gene>
<keyword evidence="14" id="KW-1185">Reference proteome</keyword>
<protein>
    <submittedName>
        <fullName evidence="13">Uncharacterized protein</fullName>
    </submittedName>
</protein>
<keyword evidence="7" id="KW-0482">Metalloprotease</keyword>
<dbReference type="GO" id="GO:0004222">
    <property type="term" value="F:metalloendopeptidase activity"/>
    <property type="evidence" value="ECO:0007669"/>
    <property type="project" value="TreeGrafter"/>
</dbReference>
<feature type="region of interest" description="Disordered" evidence="10">
    <location>
        <begin position="700"/>
        <end position="904"/>
    </location>
</feature>
<keyword evidence="9" id="KW-0175">Coiled coil</keyword>
<accession>A0A815RJI4</accession>
<feature type="compositionally biased region" description="Low complexity" evidence="10">
    <location>
        <begin position="722"/>
        <end position="742"/>
    </location>
</feature>
<name>A0A815RJI4_ADIRI</name>
<evidence type="ECO:0000256" key="7">
    <source>
        <dbReference type="ARBA" id="ARBA00023049"/>
    </source>
</evidence>
<keyword evidence="5" id="KW-0378">Hydrolase</keyword>
<feature type="compositionally biased region" description="Basic and acidic residues" evidence="10">
    <location>
        <begin position="770"/>
        <end position="780"/>
    </location>
</feature>
<dbReference type="GO" id="GO:0046872">
    <property type="term" value="F:metal ion binding"/>
    <property type="evidence" value="ECO:0007669"/>
    <property type="project" value="UniProtKB-KW"/>
</dbReference>
<evidence type="ECO:0000256" key="3">
    <source>
        <dbReference type="ARBA" id="ARBA00022670"/>
    </source>
</evidence>
<feature type="coiled-coil region" evidence="9">
    <location>
        <begin position="665"/>
        <end position="699"/>
    </location>
</feature>
<evidence type="ECO:0000259" key="11">
    <source>
        <dbReference type="Pfam" id="PF00675"/>
    </source>
</evidence>
<feature type="domain" description="Peptidase M16 C-terminal" evidence="12">
    <location>
        <begin position="114"/>
        <end position="297"/>
    </location>
</feature>
<dbReference type="FunFam" id="3.30.830.10:FF:000001">
    <property type="entry name" value="Mitochondrial-processing peptidase subunit beta, mitochondrial"/>
    <property type="match status" value="1"/>
</dbReference>
<evidence type="ECO:0000256" key="1">
    <source>
        <dbReference type="ARBA" id="ARBA00001947"/>
    </source>
</evidence>
<comment type="caution">
    <text evidence="13">The sequence shown here is derived from an EMBL/GenBank/DDBJ whole genome shotgun (WGS) entry which is preliminary data.</text>
</comment>
<feature type="compositionally biased region" description="Polar residues" evidence="10">
    <location>
        <begin position="866"/>
        <end position="880"/>
    </location>
</feature>
<feature type="non-terminal residue" evidence="13">
    <location>
        <position position="955"/>
    </location>
</feature>
<comment type="cofactor">
    <cofactor evidence="1">
        <name>Zn(2+)</name>
        <dbReference type="ChEBI" id="CHEBI:29105"/>
    </cofactor>
</comment>
<evidence type="ECO:0000256" key="10">
    <source>
        <dbReference type="SAM" id="MobiDB-lite"/>
    </source>
</evidence>
<feature type="compositionally biased region" description="Basic and acidic residues" evidence="10">
    <location>
        <begin position="805"/>
        <end position="821"/>
    </location>
</feature>
<evidence type="ECO:0000256" key="6">
    <source>
        <dbReference type="ARBA" id="ARBA00022833"/>
    </source>
</evidence>
<evidence type="ECO:0000256" key="8">
    <source>
        <dbReference type="ARBA" id="ARBA00023128"/>
    </source>
</evidence>
<dbReference type="InterPro" id="IPR011765">
    <property type="entry name" value="Pept_M16_N"/>
</dbReference>
<dbReference type="Proteomes" id="UP000663828">
    <property type="component" value="Unassembled WGS sequence"/>
</dbReference>
<evidence type="ECO:0000313" key="13">
    <source>
        <dbReference type="EMBL" id="CAF1478496.1"/>
    </source>
</evidence>
<evidence type="ECO:0000256" key="2">
    <source>
        <dbReference type="ARBA" id="ARBA00004173"/>
    </source>
</evidence>
<dbReference type="SUPFAM" id="SSF63411">
    <property type="entry name" value="LuxS/MPP-like metallohydrolase"/>
    <property type="match status" value="2"/>
</dbReference>
<keyword evidence="3" id="KW-0645">Protease</keyword>
<evidence type="ECO:0000256" key="4">
    <source>
        <dbReference type="ARBA" id="ARBA00022723"/>
    </source>
</evidence>
<dbReference type="EMBL" id="CAJNOR010004143">
    <property type="protein sequence ID" value="CAF1478496.1"/>
    <property type="molecule type" value="Genomic_DNA"/>
</dbReference>
<dbReference type="InterPro" id="IPR050361">
    <property type="entry name" value="MPP/UQCRC_Complex"/>
</dbReference>
<reference evidence="13" key="1">
    <citation type="submission" date="2021-02" db="EMBL/GenBank/DDBJ databases">
        <authorList>
            <person name="Nowell W R."/>
        </authorList>
    </citation>
    <scope>NUCLEOTIDE SEQUENCE</scope>
</reference>
<dbReference type="PANTHER" id="PTHR11851:SF149">
    <property type="entry name" value="GH01077P"/>
    <property type="match status" value="1"/>
</dbReference>
<evidence type="ECO:0000259" key="12">
    <source>
        <dbReference type="Pfam" id="PF05193"/>
    </source>
</evidence>
<feature type="domain" description="Peptidase M16 N-terminal" evidence="11">
    <location>
        <begin position="1"/>
        <end position="107"/>
    </location>
</feature>
<dbReference type="Gene3D" id="3.30.830.10">
    <property type="entry name" value="Metalloenzyme, LuxS/M16 peptidase-like"/>
    <property type="match status" value="2"/>
</dbReference>
<dbReference type="Pfam" id="PF05193">
    <property type="entry name" value="Peptidase_M16_C"/>
    <property type="match status" value="1"/>
</dbReference>